<dbReference type="AlphaFoldDB" id="A0A5C2H3Z4"/>
<organism evidence="1 2">
    <name type="scientific">Malaciobacter pacificus</name>
    <dbReference type="NCBI Taxonomy" id="1080223"/>
    <lineage>
        <taxon>Bacteria</taxon>
        <taxon>Pseudomonadati</taxon>
        <taxon>Campylobacterota</taxon>
        <taxon>Epsilonproteobacteria</taxon>
        <taxon>Campylobacterales</taxon>
        <taxon>Arcobacteraceae</taxon>
        <taxon>Malaciobacter</taxon>
    </lineage>
</organism>
<protein>
    <submittedName>
        <fullName evidence="1">Heme-binding domain-containing protein</fullName>
    </submittedName>
</protein>
<dbReference type="SMART" id="SM01235">
    <property type="entry name" value="Haem_bd"/>
    <property type="match status" value="1"/>
</dbReference>
<evidence type="ECO:0000313" key="2">
    <source>
        <dbReference type="Proteomes" id="UP000322726"/>
    </source>
</evidence>
<dbReference type="RefSeq" id="WP_130232623.1">
    <property type="nucleotide sequence ID" value="NZ_BMEF01000002.1"/>
</dbReference>
<reference evidence="2" key="2">
    <citation type="submission" date="2019-09" db="EMBL/GenBank/DDBJ databases">
        <title>Complete genome sequencing of four Arcobacter species reveals a diverse suite of mobile elements.</title>
        <authorList>
            <person name="On S.L.W."/>
            <person name="Miller W.G."/>
            <person name="Biggs P."/>
            <person name="Cornelius A."/>
            <person name="Vandamme P."/>
        </authorList>
    </citation>
    <scope>NUCLEOTIDE SEQUENCE [LARGE SCALE GENOMIC DNA]</scope>
    <source>
        <strain evidence="2">LMG 26638</strain>
    </source>
</reference>
<dbReference type="KEGG" id="apai:APAC_0503"/>
<name>A0A5C2H3Z4_9BACT</name>
<keyword evidence="2" id="KW-1185">Reference proteome</keyword>
<gene>
    <name evidence="1" type="ORF">APAC_0503</name>
</gene>
<proteinExistence type="predicted"/>
<reference evidence="1 2" key="1">
    <citation type="submission" date="2019-09" db="EMBL/GenBank/DDBJ databases">
        <title>Complete genome sequencing of four Arcobacter species reveals a diverse suite of mobile elements.</title>
        <authorList>
            <person name="Miller W.G."/>
            <person name="Yee E."/>
            <person name="Bono J.L."/>
        </authorList>
    </citation>
    <scope>NUCLEOTIDE SEQUENCE [LARGE SCALE GENOMIC DNA]</scope>
    <source>
        <strain evidence="1 2">LMG 26638</strain>
    </source>
</reference>
<dbReference type="InterPro" id="IPR025992">
    <property type="entry name" value="Haem-bd"/>
</dbReference>
<dbReference type="Proteomes" id="UP000322726">
    <property type="component" value="Chromosome"/>
</dbReference>
<accession>A0A5C2H3Z4</accession>
<dbReference type="EMBL" id="CP035928">
    <property type="protein sequence ID" value="QEP33661.1"/>
    <property type="molecule type" value="Genomic_DNA"/>
</dbReference>
<dbReference type="OrthoDB" id="196738at2"/>
<reference evidence="1 2" key="3">
    <citation type="submission" date="2019-09" db="EMBL/GenBank/DDBJ databases">
        <title>Taxonomic note: a critical rebuttal of the proposed division of the genus Arcobacter into six genera, emended descriptions of Arcobacter anaerophilus and the genus Arcobacter, and an assessment of genus-level boundaries for Epsilonproteobacteria using in silico genomic comparator tools.</title>
        <authorList>
            <person name="On S.L.W."/>
            <person name="Miller W.G."/>
            <person name="Biggs P."/>
            <person name="Cornelius A."/>
            <person name="Vandamme P."/>
        </authorList>
    </citation>
    <scope>NUCLEOTIDE SEQUENCE [LARGE SCALE GENOMIC DNA]</scope>
    <source>
        <strain evidence="1 2">LMG 26638</strain>
    </source>
</reference>
<evidence type="ECO:0000313" key="1">
    <source>
        <dbReference type="EMBL" id="QEP33661.1"/>
    </source>
</evidence>
<sequence length="141" mass="16852">MKRTLLIFLIVFIVMQFIQTDKTLPSVDKNLEIKANEEIMTIFKNACYDCHSNEVKWPWYSNIAPFSWVISNHVNEGRKALNFSTWENYSEEEKQKELKAIYRTVYGSMPLISYIWLHKEGDLTKEQRQLVRDWTGVRKKK</sequence>
<dbReference type="Pfam" id="PF14376">
    <property type="entry name" value="Haem_bd"/>
    <property type="match status" value="1"/>
</dbReference>